<feature type="transmembrane region" description="Helical" evidence="2">
    <location>
        <begin position="130"/>
        <end position="149"/>
    </location>
</feature>
<dbReference type="AlphaFoldDB" id="A0A1V8SKD2"/>
<evidence type="ECO:0000313" key="4">
    <source>
        <dbReference type="Proteomes" id="UP000192596"/>
    </source>
</evidence>
<feature type="transmembrane region" description="Helical" evidence="2">
    <location>
        <begin position="45"/>
        <end position="71"/>
    </location>
</feature>
<keyword evidence="4" id="KW-1185">Reference proteome</keyword>
<feature type="region of interest" description="Disordered" evidence="1">
    <location>
        <begin position="156"/>
        <end position="220"/>
    </location>
</feature>
<keyword evidence="2" id="KW-0472">Membrane</keyword>
<dbReference type="Proteomes" id="UP000192596">
    <property type="component" value="Unassembled WGS sequence"/>
</dbReference>
<gene>
    <name evidence="3" type="ORF">B0A48_14734</name>
</gene>
<keyword evidence="2" id="KW-0812">Transmembrane</keyword>
<organism evidence="3 4">
    <name type="scientific">Cryoendolithus antarcticus</name>
    <dbReference type="NCBI Taxonomy" id="1507870"/>
    <lineage>
        <taxon>Eukaryota</taxon>
        <taxon>Fungi</taxon>
        <taxon>Dikarya</taxon>
        <taxon>Ascomycota</taxon>
        <taxon>Pezizomycotina</taxon>
        <taxon>Dothideomycetes</taxon>
        <taxon>Dothideomycetidae</taxon>
        <taxon>Cladosporiales</taxon>
        <taxon>Cladosporiaceae</taxon>
        <taxon>Cryoendolithus</taxon>
    </lineage>
</organism>
<protein>
    <submittedName>
        <fullName evidence="3">Uncharacterized protein</fullName>
    </submittedName>
</protein>
<keyword evidence="2" id="KW-1133">Transmembrane helix</keyword>
<feature type="compositionally biased region" description="Low complexity" evidence="1">
    <location>
        <begin position="205"/>
        <end position="218"/>
    </location>
</feature>
<feature type="region of interest" description="Disordered" evidence="1">
    <location>
        <begin position="414"/>
        <end position="454"/>
    </location>
</feature>
<dbReference type="EMBL" id="NAJO01000039">
    <property type="protein sequence ID" value="OQN99592.1"/>
    <property type="molecule type" value="Genomic_DNA"/>
</dbReference>
<feature type="transmembrane region" description="Helical" evidence="2">
    <location>
        <begin position="12"/>
        <end position="33"/>
    </location>
</feature>
<feature type="compositionally biased region" description="Polar residues" evidence="1">
    <location>
        <begin position="171"/>
        <end position="186"/>
    </location>
</feature>
<dbReference type="STRING" id="1507870.A0A1V8SKD2"/>
<dbReference type="OrthoDB" id="5431149at2759"/>
<evidence type="ECO:0000256" key="1">
    <source>
        <dbReference type="SAM" id="MobiDB-lite"/>
    </source>
</evidence>
<dbReference type="InParanoid" id="A0A1V8SKD2"/>
<evidence type="ECO:0000313" key="3">
    <source>
        <dbReference type="EMBL" id="OQN99592.1"/>
    </source>
</evidence>
<proteinExistence type="predicted"/>
<sequence>MFQTRPNNSRRAIELVVASIACLAQLGLAAILTGLAAGTLHGSSVWAAIVVAALLAYFVLMTLLVTVAFGFRSRPPIESAVLRWTPEAANAALSTTAAILALYTFCKVRVRPIQAESHAQNDHILATAGIALWTIGVMAQIAFHALRLARHRAVDKERRTEPMVQPRSPPRNLTRSLSLQLKNLSPASRADSALGTPTHSPYVESTHSNRSSTRNSLSQIIRPITSRTRLILGGRSPSPTPRVPPIAAHHHAHNRNDSLEFGCRGDGFETWDTSTVDDNLLTTFTHPQPPRAAKRLEPIPGSRPVSPAMALNGPFPLHSSGSLIPEDTPLPESPITDQPIPFPPLLHRESSFSSIASTTTGPGVEQSHIHPLFRTHSPTPPPLLSPGTVVMGSPYAGQVFGASEWDLLPRRLHSDSRSHSPVEGVGMGSRTASRAGSIKSLGGAGARRPSGLGNEVRVMEEGMPEMPVRRTDG</sequence>
<name>A0A1V8SKD2_9PEZI</name>
<comment type="caution">
    <text evidence="3">The sequence shown here is derived from an EMBL/GenBank/DDBJ whole genome shotgun (WGS) entry which is preliminary data.</text>
</comment>
<reference evidence="4" key="1">
    <citation type="submission" date="2017-03" db="EMBL/GenBank/DDBJ databases">
        <title>Genomes of endolithic fungi from Antarctica.</title>
        <authorList>
            <person name="Coleine C."/>
            <person name="Masonjones S."/>
            <person name="Stajich J.E."/>
        </authorList>
    </citation>
    <scope>NUCLEOTIDE SEQUENCE [LARGE SCALE GENOMIC DNA]</scope>
    <source>
        <strain evidence="4">CCFEE 5527</strain>
    </source>
</reference>
<accession>A0A1V8SKD2</accession>
<evidence type="ECO:0000256" key="2">
    <source>
        <dbReference type="SAM" id="Phobius"/>
    </source>
</evidence>